<dbReference type="GO" id="GO:0030246">
    <property type="term" value="F:carbohydrate binding"/>
    <property type="evidence" value="ECO:0007669"/>
    <property type="project" value="UniProtKB-ARBA"/>
</dbReference>
<comment type="subcellular location">
    <subcellularLocation>
        <location evidence="1">Cell envelope</location>
    </subcellularLocation>
</comment>
<dbReference type="PROSITE" id="PS51257">
    <property type="entry name" value="PROKAR_LIPOPROTEIN"/>
    <property type="match status" value="1"/>
</dbReference>
<proteinExistence type="inferred from homology"/>
<evidence type="ECO:0000256" key="3">
    <source>
        <dbReference type="ARBA" id="ARBA00022729"/>
    </source>
</evidence>
<keyword evidence="3 4" id="KW-0732">Signal</keyword>
<comment type="similarity">
    <text evidence="2">Belongs to the bacterial solute-binding protein 2 family.</text>
</comment>
<dbReference type="OrthoDB" id="9800520at2"/>
<evidence type="ECO:0000313" key="7">
    <source>
        <dbReference type="Proteomes" id="UP000316096"/>
    </source>
</evidence>
<evidence type="ECO:0000256" key="2">
    <source>
        <dbReference type="ARBA" id="ARBA00007639"/>
    </source>
</evidence>
<feature type="signal peptide" evidence="4">
    <location>
        <begin position="1"/>
        <end position="22"/>
    </location>
</feature>
<dbReference type="PANTHER" id="PTHR46847:SF1">
    <property type="entry name" value="D-ALLOSE-BINDING PERIPLASMIC PROTEIN-RELATED"/>
    <property type="match status" value="1"/>
</dbReference>
<comment type="caution">
    <text evidence="6">The sequence shown here is derived from an EMBL/GenBank/DDBJ whole genome shotgun (WGS) entry which is preliminary data.</text>
</comment>
<sequence length="323" mass="33402">MTVNRYGVVAVALALTVTGACGGSDSSSSGTGAKKLTLIQGIANEPFYISMYCGAKAEAAKLGASLSVQAPAQWDVAQQTQVVTSVAASRPGAVMIAPVDKDAMAGPIRQLSGNGSKVIFVDTELTDPSMGASRISSDNKLGGQLAAQALAGQIGDKGKVMVLAPTRGIATTDDRVTGFKEEIAKHPGIRLVSEQYPGDDAGKATELVNGELSKNPDLAGIFASNLVTGEGSGASLKQAKKVGSVKLVEFDASPKQVEDLKAGTIQALISQEPLEIGREGVDQAMNALEGKPVTKQIRTRLVAVTKNNVDDPAIAKYLYKQTC</sequence>
<dbReference type="InterPro" id="IPR025997">
    <property type="entry name" value="SBP_2_dom"/>
</dbReference>
<dbReference type="Pfam" id="PF13407">
    <property type="entry name" value="Peripla_BP_4"/>
    <property type="match status" value="1"/>
</dbReference>
<dbReference type="PANTHER" id="PTHR46847">
    <property type="entry name" value="D-ALLOSE-BINDING PERIPLASMIC PROTEIN-RELATED"/>
    <property type="match status" value="1"/>
</dbReference>
<accession>A0A543CSC7</accession>
<gene>
    <name evidence="6" type="ORF">FB559_5713</name>
</gene>
<name>A0A543CSC7_9ACTN</name>
<dbReference type="InterPro" id="IPR028082">
    <property type="entry name" value="Peripla_BP_I"/>
</dbReference>
<dbReference type="GO" id="GO:0030313">
    <property type="term" value="C:cell envelope"/>
    <property type="evidence" value="ECO:0007669"/>
    <property type="project" value="UniProtKB-SubCell"/>
</dbReference>
<keyword evidence="7" id="KW-1185">Reference proteome</keyword>
<evidence type="ECO:0000313" key="6">
    <source>
        <dbReference type="EMBL" id="TQM00012.1"/>
    </source>
</evidence>
<protein>
    <submittedName>
        <fullName evidence="6">Monosaccharide ABC transporter substrate-binding protein (CUT2 family)</fullName>
    </submittedName>
</protein>
<feature type="domain" description="Periplasmic binding protein" evidence="5">
    <location>
        <begin position="44"/>
        <end position="291"/>
    </location>
</feature>
<evidence type="ECO:0000256" key="4">
    <source>
        <dbReference type="SAM" id="SignalP"/>
    </source>
</evidence>
<reference evidence="6 7" key="1">
    <citation type="submission" date="2019-06" db="EMBL/GenBank/DDBJ databases">
        <title>Sequencing the genomes of 1000 actinobacteria strains.</title>
        <authorList>
            <person name="Klenk H.-P."/>
        </authorList>
    </citation>
    <scope>NUCLEOTIDE SEQUENCE [LARGE SCALE GENOMIC DNA]</scope>
    <source>
        <strain evidence="6 7">DSM 102200</strain>
    </source>
</reference>
<dbReference type="AlphaFoldDB" id="A0A543CSC7"/>
<dbReference type="Gene3D" id="3.40.50.2300">
    <property type="match status" value="2"/>
</dbReference>
<evidence type="ECO:0000259" key="5">
    <source>
        <dbReference type="Pfam" id="PF13407"/>
    </source>
</evidence>
<dbReference type="CDD" id="cd20007">
    <property type="entry name" value="PBP1_ABC_sugar_binding-like"/>
    <property type="match status" value="1"/>
</dbReference>
<dbReference type="SUPFAM" id="SSF53822">
    <property type="entry name" value="Periplasmic binding protein-like I"/>
    <property type="match status" value="1"/>
</dbReference>
<feature type="chain" id="PRO_5038775920" evidence="4">
    <location>
        <begin position="23"/>
        <end position="323"/>
    </location>
</feature>
<dbReference type="EMBL" id="VFOZ01000001">
    <property type="protein sequence ID" value="TQM00012.1"/>
    <property type="molecule type" value="Genomic_DNA"/>
</dbReference>
<evidence type="ECO:0000256" key="1">
    <source>
        <dbReference type="ARBA" id="ARBA00004196"/>
    </source>
</evidence>
<dbReference type="Proteomes" id="UP000316096">
    <property type="component" value="Unassembled WGS sequence"/>
</dbReference>
<organism evidence="6 7">
    <name type="scientific">Actinoallomurus bryophytorum</name>
    <dbReference type="NCBI Taxonomy" id="1490222"/>
    <lineage>
        <taxon>Bacteria</taxon>
        <taxon>Bacillati</taxon>
        <taxon>Actinomycetota</taxon>
        <taxon>Actinomycetes</taxon>
        <taxon>Streptosporangiales</taxon>
        <taxon>Thermomonosporaceae</taxon>
        <taxon>Actinoallomurus</taxon>
    </lineage>
</organism>